<evidence type="ECO:0000259" key="6">
    <source>
        <dbReference type="Pfam" id="PF01490"/>
    </source>
</evidence>
<keyword evidence="4 5" id="KW-0472">Membrane</keyword>
<evidence type="ECO:0000256" key="5">
    <source>
        <dbReference type="SAM" id="Phobius"/>
    </source>
</evidence>
<evidence type="ECO:0000313" key="7">
    <source>
        <dbReference type="Proteomes" id="UP000694941"/>
    </source>
</evidence>
<dbReference type="Proteomes" id="UP000694941">
    <property type="component" value="Unplaced"/>
</dbReference>
<keyword evidence="7" id="KW-1185">Reference proteome</keyword>
<keyword evidence="2 5" id="KW-0812">Transmembrane</keyword>
<feature type="transmembrane region" description="Helical" evidence="5">
    <location>
        <begin position="223"/>
        <end position="247"/>
    </location>
</feature>
<dbReference type="Pfam" id="PF01490">
    <property type="entry name" value="Aa_trans"/>
    <property type="match status" value="1"/>
</dbReference>
<accession>A0ABM1BVV8</accession>
<feature type="transmembrane region" description="Helical" evidence="5">
    <location>
        <begin position="122"/>
        <end position="142"/>
    </location>
</feature>
<evidence type="ECO:0000256" key="1">
    <source>
        <dbReference type="ARBA" id="ARBA00004141"/>
    </source>
</evidence>
<dbReference type="RefSeq" id="XP_013789686.2">
    <property type="nucleotide sequence ID" value="XM_013934232.2"/>
</dbReference>
<dbReference type="InterPro" id="IPR013057">
    <property type="entry name" value="AA_transpt_TM"/>
</dbReference>
<evidence type="ECO:0000313" key="8">
    <source>
        <dbReference type="RefSeq" id="XP_013789686.2"/>
    </source>
</evidence>
<reference evidence="8" key="1">
    <citation type="submission" date="2025-08" db="UniProtKB">
        <authorList>
            <consortium name="RefSeq"/>
        </authorList>
    </citation>
    <scope>IDENTIFICATION</scope>
    <source>
        <tissue evidence="8">Muscle</tissue>
    </source>
</reference>
<feature type="transmembrane region" description="Helical" evidence="5">
    <location>
        <begin position="149"/>
        <end position="171"/>
    </location>
</feature>
<evidence type="ECO:0000256" key="3">
    <source>
        <dbReference type="ARBA" id="ARBA00022989"/>
    </source>
</evidence>
<dbReference type="PANTHER" id="PTHR22950">
    <property type="entry name" value="AMINO ACID TRANSPORTER"/>
    <property type="match status" value="1"/>
</dbReference>
<proteinExistence type="predicted"/>
<feature type="transmembrane region" description="Helical" evidence="5">
    <location>
        <begin position="306"/>
        <end position="323"/>
    </location>
</feature>
<feature type="transmembrane region" description="Helical" evidence="5">
    <location>
        <begin position="191"/>
        <end position="211"/>
    </location>
</feature>
<feature type="domain" description="Amino acid transporter transmembrane" evidence="6">
    <location>
        <begin position="4"/>
        <end position="389"/>
    </location>
</feature>
<gene>
    <name evidence="8" type="primary">LOC106473549</name>
</gene>
<dbReference type="Gene3D" id="1.20.1740.10">
    <property type="entry name" value="Amino acid/polyamine transporter I"/>
    <property type="match status" value="1"/>
</dbReference>
<evidence type="ECO:0000256" key="4">
    <source>
        <dbReference type="ARBA" id="ARBA00023136"/>
    </source>
</evidence>
<feature type="transmembrane region" description="Helical" evidence="5">
    <location>
        <begin position="329"/>
        <end position="353"/>
    </location>
</feature>
<protein>
    <submittedName>
        <fullName evidence="8">Amino acid transporter AVT1J-like</fullName>
    </submittedName>
</protein>
<evidence type="ECO:0000256" key="2">
    <source>
        <dbReference type="ARBA" id="ARBA00022692"/>
    </source>
</evidence>
<feature type="transmembrane region" description="Helical" evidence="5">
    <location>
        <begin position="90"/>
        <end position="110"/>
    </location>
</feature>
<feature type="transmembrane region" description="Helical" evidence="5">
    <location>
        <begin position="267"/>
        <end position="285"/>
    </location>
</feature>
<feature type="transmembrane region" description="Helical" evidence="5">
    <location>
        <begin position="34"/>
        <end position="54"/>
    </location>
</feature>
<name>A0ABM1BVV8_LIMPO</name>
<organism evidence="7 8">
    <name type="scientific">Limulus polyphemus</name>
    <name type="common">Atlantic horseshoe crab</name>
    <dbReference type="NCBI Taxonomy" id="6850"/>
    <lineage>
        <taxon>Eukaryota</taxon>
        <taxon>Metazoa</taxon>
        <taxon>Ecdysozoa</taxon>
        <taxon>Arthropoda</taxon>
        <taxon>Chelicerata</taxon>
        <taxon>Merostomata</taxon>
        <taxon>Xiphosura</taxon>
        <taxon>Limulidae</taxon>
        <taxon>Limulus</taxon>
    </lineage>
</organism>
<feature type="transmembrane region" description="Helical" evidence="5">
    <location>
        <begin position="373"/>
        <end position="393"/>
    </location>
</feature>
<dbReference type="GeneID" id="106473549"/>
<dbReference type="PANTHER" id="PTHR22950:SF703">
    <property type="entry name" value="AMINO ACID TRANSPORTER TRANSMEMBRANE DOMAIN-CONTAINING PROTEIN"/>
    <property type="match status" value="1"/>
</dbReference>
<comment type="subcellular location">
    <subcellularLocation>
        <location evidence="1">Membrane</location>
        <topology evidence="1">Multi-pass membrane protein</topology>
    </subcellularLocation>
</comment>
<sequence length="415" mass="45905">MVGMSVLTTAVFVAGEMAGSGVLALPESVVGTGWIGVVLIVFCCVNAGYCGVILGRCWVMLEERWEEYQEKIRYPYAAIGLRASGRFMRVAVSFCVNFTLFGVATVFLLLSSQMIASLAEKAGIYFCYWVLILGAILCPLMWLGTPNDFWPVAVGALATTMIACFLLFINILTDKTTEKDLIYPTPSLKSFFLSFATILFSFGGASSFPTIQNDMKDRTKFPIAVTIAFIVLLVLYLPVASTGYAVYGSNVKSNILLSVTPGPIRTTIEVFLALHLFFAFLIVVNPTCQELEEMCHVPHRFSWKRCLLRSAMMVAILFVAESVPHFGKILNLIGGSTITMMTFVFPPMFYMLLCHQKQPHWPERTVPLHQKVYFAEIMMIGLIGGVISTYSALQDIFDPSSFSPPCYINIAGQDV</sequence>
<keyword evidence="3 5" id="KW-1133">Transmembrane helix</keyword>